<accession>A0A9J6P2H4</accession>
<feature type="transmembrane region" description="Helical" evidence="2">
    <location>
        <begin position="69"/>
        <end position="94"/>
    </location>
</feature>
<dbReference type="Proteomes" id="UP001056429">
    <property type="component" value="Unassembled WGS sequence"/>
</dbReference>
<feature type="compositionally biased region" description="Basic and acidic residues" evidence="1">
    <location>
        <begin position="147"/>
        <end position="172"/>
    </location>
</feature>
<evidence type="ECO:0000256" key="1">
    <source>
        <dbReference type="SAM" id="MobiDB-lite"/>
    </source>
</evidence>
<name>A0A9J6P2H4_9CLOT</name>
<evidence type="ECO:0008006" key="5">
    <source>
        <dbReference type="Google" id="ProtNLM"/>
    </source>
</evidence>
<dbReference type="EMBL" id="JAGSOJ010000002">
    <property type="protein sequence ID" value="MCM1990398.1"/>
    <property type="molecule type" value="Genomic_DNA"/>
</dbReference>
<reference evidence="3" key="2">
    <citation type="submission" date="2021-04" db="EMBL/GenBank/DDBJ databases">
        <authorList>
            <person name="Dong X."/>
        </authorList>
    </citation>
    <scope>NUCLEOTIDE SEQUENCE</scope>
    <source>
        <strain evidence="3">ZWT</strain>
    </source>
</reference>
<keyword evidence="2" id="KW-1133">Transmembrane helix</keyword>
<dbReference type="RefSeq" id="WP_250859435.1">
    <property type="nucleotide sequence ID" value="NZ_JAGSOJ010000002.1"/>
</dbReference>
<comment type="caution">
    <text evidence="3">The sequence shown here is derived from an EMBL/GenBank/DDBJ whole genome shotgun (WGS) entry which is preliminary data.</text>
</comment>
<reference evidence="3" key="1">
    <citation type="journal article" date="2021" name="mSystems">
        <title>Bacteria and Archaea Synergistically Convert Glycine Betaine to Biogenic Methane in the Formosa Cold Seep of the South China Sea.</title>
        <authorList>
            <person name="Li L."/>
            <person name="Zhang W."/>
            <person name="Zhang S."/>
            <person name="Song L."/>
            <person name="Sun Q."/>
            <person name="Zhang H."/>
            <person name="Xiang H."/>
            <person name="Dong X."/>
        </authorList>
    </citation>
    <scope>NUCLEOTIDE SEQUENCE</scope>
    <source>
        <strain evidence="3">ZWT</strain>
    </source>
</reference>
<sequence length="484" mass="54790">MNAEKFDIEKMLEADAESIEIDLDFKAKLKANIMKNNSSFENNNIIDFNAKTSGENVNKSKDIKFYRKYLKIASSFAIVGLIGFRVGVGGLGFAKVDNPKDIEVVQLEVLAVSDKSKAASADKSNNPSVEDEIDNDVKEVAINSGNEDAHADKDTKSNNINGDDKVVDEKPTTENNPEDVERVKEKFDNQPDESNNNVVATVPDNSEKVENPKLNIDENHNDVIKNQEGIHYTSPNSSSEEKEKDTMLVSYGEEKNLDLYCGTLSTTEDEEVIIQDNKVFIKNEDLEELIFTQEDNYQLIGIKKVNDSEVLLYKGLLGDQENKTYQLSKLNISSKNEKLLVVEANSISVNNTYDKLAFEINNDIVIKDIETEKEEKTLQGENIAWSPDGKYLSYVKIVQEKEEGEKIKTYSSLVVYNFEENKEIPLTENELIVKNDEELIGTYKYGENLWSNDNECIYVVRDNISIMRDTDGNKKQVIKLTFKK</sequence>
<gene>
    <name evidence="3" type="ORF">KDK92_11685</name>
</gene>
<feature type="compositionally biased region" description="Basic and acidic residues" evidence="1">
    <location>
        <begin position="179"/>
        <end position="189"/>
    </location>
</feature>
<keyword evidence="2" id="KW-0472">Membrane</keyword>
<evidence type="ECO:0000313" key="3">
    <source>
        <dbReference type="EMBL" id="MCM1990398.1"/>
    </source>
</evidence>
<keyword evidence="4" id="KW-1185">Reference proteome</keyword>
<evidence type="ECO:0000256" key="2">
    <source>
        <dbReference type="SAM" id="Phobius"/>
    </source>
</evidence>
<dbReference type="AlphaFoldDB" id="A0A9J6P2H4"/>
<evidence type="ECO:0000313" key="4">
    <source>
        <dbReference type="Proteomes" id="UP001056429"/>
    </source>
</evidence>
<protein>
    <recommendedName>
        <fullName evidence="5">Dipeptidylpeptidase IV N-terminal domain-containing protein</fullName>
    </recommendedName>
</protein>
<dbReference type="SUPFAM" id="SSF82171">
    <property type="entry name" value="DPP6 N-terminal domain-like"/>
    <property type="match status" value="1"/>
</dbReference>
<keyword evidence="2" id="KW-0812">Transmembrane</keyword>
<feature type="region of interest" description="Disordered" evidence="1">
    <location>
        <begin position="144"/>
        <end position="200"/>
    </location>
</feature>
<proteinExistence type="predicted"/>
<organism evidence="3 4">
    <name type="scientific">Oceanirhabdus seepicola</name>
    <dbReference type="NCBI Taxonomy" id="2828781"/>
    <lineage>
        <taxon>Bacteria</taxon>
        <taxon>Bacillati</taxon>
        <taxon>Bacillota</taxon>
        <taxon>Clostridia</taxon>
        <taxon>Eubacteriales</taxon>
        <taxon>Clostridiaceae</taxon>
        <taxon>Oceanirhabdus</taxon>
    </lineage>
</organism>